<dbReference type="InterPro" id="IPR036397">
    <property type="entry name" value="RNaseH_sf"/>
</dbReference>
<dbReference type="GO" id="GO:0071036">
    <property type="term" value="P:nuclear polyadenylation-dependent snoRNA catabolic process"/>
    <property type="evidence" value="ECO:0007669"/>
    <property type="project" value="TreeGrafter"/>
</dbReference>
<accession>A0AAX4PBA9</accession>
<dbReference type="EMBL" id="CP151507">
    <property type="protein sequence ID" value="WZN63287.1"/>
    <property type="molecule type" value="Genomic_DNA"/>
</dbReference>
<evidence type="ECO:0000313" key="7">
    <source>
        <dbReference type="Proteomes" id="UP001472866"/>
    </source>
</evidence>
<gene>
    <name evidence="6" type="ORF">HKI87_07g48350</name>
</gene>
<reference evidence="6 7" key="1">
    <citation type="submission" date="2024-03" db="EMBL/GenBank/DDBJ databases">
        <title>Complete genome sequence of the green alga Chloropicon roscoffensis RCC1871.</title>
        <authorList>
            <person name="Lemieux C."/>
            <person name="Pombert J.-F."/>
            <person name="Otis C."/>
            <person name="Turmel M."/>
        </authorList>
    </citation>
    <scope>NUCLEOTIDE SEQUENCE [LARGE SCALE GENOMIC DNA]</scope>
    <source>
        <strain evidence="6 7">RCC1871</strain>
    </source>
</reference>
<keyword evidence="7" id="KW-1185">Reference proteome</keyword>
<dbReference type="CDD" id="cd06147">
    <property type="entry name" value="Rrp6p_like_exo"/>
    <property type="match status" value="1"/>
</dbReference>
<evidence type="ECO:0000256" key="2">
    <source>
        <dbReference type="ARBA" id="ARBA00022801"/>
    </source>
</evidence>
<dbReference type="GO" id="GO:0071035">
    <property type="term" value="P:nuclear polyadenylation-dependent rRNA catabolic process"/>
    <property type="evidence" value="ECO:0007669"/>
    <property type="project" value="TreeGrafter"/>
</dbReference>
<dbReference type="GO" id="GO:0000176">
    <property type="term" value="C:nuclear exosome (RNase complex)"/>
    <property type="evidence" value="ECO:0007669"/>
    <property type="project" value="TreeGrafter"/>
</dbReference>
<evidence type="ECO:0000256" key="1">
    <source>
        <dbReference type="ARBA" id="ARBA00022722"/>
    </source>
</evidence>
<feature type="region of interest" description="Disordered" evidence="4">
    <location>
        <begin position="1"/>
        <end position="59"/>
    </location>
</feature>
<dbReference type="GO" id="GO:0071040">
    <property type="term" value="P:nuclear polyadenylation-dependent antisense transcript catabolic process"/>
    <property type="evidence" value="ECO:0007669"/>
    <property type="project" value="TreeGrafter"/>
</dbReference>
<dbReference type="InterPro" id="IPR010997">
    <property type="entry name" value="HRDC-like_sf"/>
</dbReference>
<dbReference type="InterPro" id="IPR045092">
    <property type="entry name" value="Rrp6-like"/>
</dbReference>
<dbReference type="Proteomes" id="UP001472866">
    <property type="component" value="Chromosome 07"/>
</dbReference>
<keyword evidence="1" id="KW-0540">Nuclease</keyword>
<dbReference type="PANTHER" id="PTHR12124:SF47">
    <property type="entry name" value="EXOSOME COMPONENT 10"/>
    <property type="match status" value="1"/>
</dbReference>
<dbReference type="GO" id="GO:0000467">
    <property type="term" value="P:exonucleolytic trimming to generate mature 3'-end of 5.8S rRNA from tricistronic rRNA transcript (SSU-rRNA, 5.8S rRNA, LSU-rRNA)"/>
    <property type="evidence" value="ECO:0007669"/>
    <property type="project" value="InterPro"/>
</dbReference>
<dbReference type="InterPro" id="IPR012337">
    <property type="entry name" value="RNaseH-like_sf"/>
</dbReference>
<dbReference type="GO" id="GO:0000166">
    <property type="term" value="F:nucleotide binding"/>
    <property type="evidence" value="ECO:0007669"/>
    <property type="project" value="InterPro"/>
</dbReference>
<dbReference type="SUPFAM" id="SSF47819">
    <property type="entry name" value="HRDC-like"/>
    <property type="match status" value="1"/>
</dbReference>
<dbReference type="Gene3D" id="1.10.150.80">
    <property type="entry name" value="HRDC domain"/>
    <property type="match status" value="1"/>
</dbReference>
<proteinExistence type="predicted"/>
<dbReference type="AlphaFoldDB" id="A0AAX4PBA9"/>
<keyword evidence="2" id="KW-0378">Hydrolase</keyword>
<feature type="compositionally biased region" description="Polar residues" evidence="4">
    <location>
        <begin position="648"/>
        <end position="658"/>
    </location>
</feature>
<feature type="region of interest" description="Disordered" evidence="4">
    <location>
        <begin position="513"/>
        <end position="658"/>
    </location>
</feature>
<feature type="compositionally biased region" description="Polar residues" evidence="4">
    <location>
        <begin position="571"/>
        <end position="584"/>
    </location>
</feature>
<evidence type="ECO:0000256" key="4">
    <source>
        <dbReference type="SAM" id="MobiDB-lite"/>
    </source>
</evidence>
<dbReference type="Pfam" id="PF01612">
    <property type="entry name" value="DNA_pol_A_exo1"/>
    <property type="match status" value="1"/>
</dbReference>
<feature type="region of interest" description="Disordered" evidence="4">
    <location>
        <begin position="426"/>
        <end position="469"/>
    </location>
</feature>
<evidence type="ECO:0000259" key="5">
    <source>
        <dbReference type="SMART" id="SM00474"/>
    </source>
</evidence>
<dbReference type="GO" id="GO:0071044">
    <property type="term" value="P:histone mRNA catabolic process"/>
    <property type="evidence" value="ECO:0007669"/>
    <property type="project" value="TreeGrafter"/>
</dbReference>
<dbReference type="GO" id="GO:0071039">
    <property type="term" value="P:nuclear polyadenylation-dependent CUT catabolic process"/>
    <property type="evidence" value="ECO:0007669"/>
    <property type="project" value="TreeGrafter"/>
</dbReference>
<dbReference type="GO" id="GO:0071038">
    <property type="term" value="P:TRAMP-dependent tRNA surveillance pathway"/>
    <property type="evidence" value="ECO:0007669"/>
    <property type="project" value="TreeGrafter"/>
</dbReference>
<dbReference type="GO" id="GO:0000175">
    <property type="term" value="F:3'-5'-RNA exonuclease activity"/>
    <property type="evidence" value="ECO:0007669"/>
    <property type="project" value="InterPro"/>
</dbReference>
<dbReference type="Gene3D" id="3.30.420.10">
    <property type="entry name" value="Ribonuclease H-like superfamily/Ribonuclease H"/>
    <property type="match status" value="1"/>
</dbReference>
<sequence>MPRTKRRQGTPLGPHSSPAVVSRPQDAWDVKPDNSYAPFVHSPRGLGPEGAAGPSPASDDGLLARAQRLGYGSAPLHPLSRAVRDLEFEDWMLRCDQAQAFRSFKGTPFTYVDTGPGLRALAAKLKRERIFAVDLENHSLHSYQGFLCLMQISTRTEDFIVDCLALRREIGPALGGIFADGTKVKVIHGANSDVLWLQRDLGIYVANLFDTGQAARALNLPKFGLAFLLQHYCNYNTDKRHQMADWRVRPLPGPLSLYARADTHFLLYIYDRLKMELSARRSEVLDSVLEDMPPNYPKDLVGAVLWQSAVISLQMYEKSAFTETSYLDYYYKQRVTFDPKQLAVFAGLFAWRDAKARDLDESPEAVLARTQLVDLSRGPKKTNWNGHDAKAAALHVAKVCARKDNFSASHQEEVCEVIASSVKQDISHGSKRVSGPSAERGRRAATEPSLTGEDKCEAGPVGPSAPQGPVVARARQVSEMWGTLDQTRTYRGDARVDGVLASLKLPFLQRGDSAAAVGEKKSPQEDADSKLSAREEGPKVSEGDIRAWADAKAASGENESSSGKSSKSGALPQSLSKRYQISKSRNQRPAKLDGLGTSKPASFDYSAAREQLKSRKHGKKRQQNAVAQSFYAIPDENLVKPAKRRKQPTTGNRSMTYK</sequence>
<dbReference type="GO" id="GO:0003727">
    <property type="term" value="F:single-stranded RNA binding"/>
    <property type="evidence" value="ECO:0007669"/>
    <property type="project" value="TreeGrafter"/>
</dbReference>
<dbReference type="GO" id="GO:0071051">
    <property type="term" value="P:poly(A)-dependent snoRNA 3'-end processing"/>
    <property type="evidence" value="ECO:0007669"/>
    <property type="project" value="TreeGrafter"/>
</dbReference>
<dbReference type="InterPro" id="IPR002562">
    <property type="entry name" value="3'-5'_exonuclease_dom"/>
</dbReference>
<protein>
    <submittedName>
        <fullName evidence="6">3'-5' exonuclease RRP6-like</fullName>
    </submittedName>
</protein>
<dbReference type="SUPFAM" id="SSF53098">
    <property type="entry name" value="Ribonuclease H-like"/>
    <property type="match status" value="1"/>
</dbReference>
<dbReference type="PANTHER" id="PTHR12124">
    <property type="entry name" value="POLYMYOSITIS/SCLERODERMA AUTOANTIGEN-RELATED"/>
    <property type="match status" value="1"/>
</dbReference>
<feature type="compositionally biased region" description="Low complexity" evidence="4">
    <location>
        <begin position="551"/>
        <end position="570"/>
    </location>
</feature>
<evidence type="ECO:0000313" key="6">
    <source>
        <dbReference type="EMBL" id="WZN63287.1"/>
    </source>
</evidence>
<dbReference type="SMART" id="SM00474">
    <property type="entry name" value="35EXOc"/>
    <property type="match status" value="1"/>
</dbReference>
<organism evidence="6 7">
    <name type="scientific">Chloropicon roscoffensis</name>
    <dbReference type="NCBI Taxonomy" id="1461544"/>
    <lineage>
        <taxon>Eukaryota</taxon>
        <taxon>Viridiplantae</taxon>
        <taxon>Chlorophyta</taxon>
        <taxon>Chloropicophyceae</taxon>
        <taxon>Chloropicales</taxon>
        <taxon>Chloropicaceae</taxon>
        <taxon>Chloropicon</taxon>
    </lineage>
</organism>
<dbReference type="GO" id="GO:0071037">
    <property type="term" value="P:nuclear polyadenylation-dependent snRNA catabolic process"/>
    <property type="evidence" value="ECO:0007669"/>
    <property type="project" value="TreeGrafter"/>
</dbReference>
<evidence type="ECO:0000256" key="3">
    <source>
        <dbReference type="ARBA" id="ARBA00022839"/>
    </source>
</evidence>
<dbReference type="GO" id="GO:0005730">
    <property type="term" value="C:nucleolus"/>
    <property type="evidence" value="ECO:0007669"/>
    <property type="project" value="TreeGrafter"/>
</dbReference>
<dbReference type="InterPro" id="IPR044876">
    <property type="entry name" value="HRDC_dom_sf"/>
</dbReference>
<keyword evidence="3 6" id="KW-0269">Exonuclease</keyword>
<name>A0AAX4PBA9_9CHLO</name>
<dbReference type="InterPro" id="IPR049559">
    <property type="entry name" value="Rrp6p-like_exo"/>
</dbReference>
<feature type="compositionally biased region" description="Basic and acidic residues" evidence="4">
    <location>
        <begin position="518"/>
        <end position="549"/>
    </location>
</feature>
<feature type="domain" description="3'-5' exonuclease" evidence="5">
    <location>
        <begin position="109"/>
        <end position="278"/>
    </location>
</feature>